<keyword evidence="3" id="KW-1185">Reference proteome</keyword>
<dbReference type="InterPro" id="IPR035093">
    <property type="entry name" value="RelE/ParE_toxin_dom_sf"/>
</dbReference>
<name>W4Q977_9BACI</name>
<dbReference type="AlphaFoldDB" id="W4Q977"/>
<evidence type="ECO:0000256" key="1">
    <source>
        <dbReference type="ARBA" id="ARBA00022649"/>
    </source>
</evidence>
<accession>W4Q977</accession>
<gene>
    <name evidence="2" type="ORF">JCM9140_4767</name>
</gene>
<dbReference type="OrthoDB" id="362857at2"/>
<evidence type="ECO:0000313" key="3">
    <source>
        <dbReference type="Proteomes" id="UP000018890"/>
    </source>
</evidence>
<sequence>MEENKFQIKVTPIAYNDLDEIYGYIVNSLFNESAADLLLETIETSIMRLRDFPFSCSLVSDEVLKVKGYRKLIVENYIVFYLVRADEREVIVMRVLYGGQKYQDLL</sequence>
<evidence type="ECO:0000313" key="2">
    <source>
        <dbReference type="EMBL" id="GAE28522.1"/>
    </source>
</evidence>
<dbReference type="Gene3D" id="3.30.2310.20">
    <property type="entry name" value="RelE-like"/>
    <property type="match status" value="1"/>
</dbReference>
<dbReference type="InterPro" id="IPR007712">
    <property type="entry name" value="RelE/ParE_toxin"/>
</dbReference>
<proteinExistence type="predicted"/>
<dbReference type="Pfam" id="PF05016">
    <property type="entry name" value="ParE_toxin"/>
    <property type="match status" value="1"/>
</dbReference>
<dbReference type="NCBIfam" id="TIGR02385">
    <property type="entry name" value="RelE_StbE"/>
    <property type="match status" value="1"/>
</dbReference>
<keyword evidence="1" id="KW-1277">Toxin-antitoxin system</keyword>
<organism evidence="2 3">
    <name type="scientific">Halalkalibacter wakoensis JCM 9140</name>
    <dbReference type="NCBI Taxonomy" id="1236970"/>
    <lineage>
        <taxon>Bacteria</taxon>
        <taxon>Bacillati</taxon>
        <taxon>Bacillota</taxon>
        <taxon>Bacilli</taxon>
        <taxon>Bacillales</taxon>
        <taxon>Bacillaceae</taxon>
        <taxon>Halalkalibacter</taxon>
    </lineage>
</organism>
<protein>
    <submittedName>
        <fullName evidence="2">Addiction module toxin</fullName>
    </submittedName>
</protein>
<dbReference type="RefSeq" id="WP_034751453.1">
    <property type="nucleotide sequence ID" value="NZ_BAUT01000118.1"/>
</dbReference>
<dbReference type="Proteomes" id="UP000018890">
    <property type="component" value="Unassembled WGS sequence"/>
</dbReference>
<comment type="caution">
    <text evidence="2">The sequence shown here is derived from an EMBL/GenBank/DDBJ whole genome shotgun (WGS) entry which is preliminary data.</text>
</comment>
<dbReference type="EMBL" id="BAUT01000118">
    <property type="protein sequence ID" value="GAE28522.1"/>
    <property type="molecule type" value="Genomic_DNA"/>
</dbReference>
<reference evidence="2" key="1">
    <citation type="journal article" date="2014" name="Genome Announc.">
        <title>Draft Genome Sequences of Three Alkaliphilic Bacillus Strains, Bacillus wakoensis JCM 9140T, Bacillus akibai JCM 9157T, and Bacillus hemicellulosilyticus JCM 9152T.</title>
        <authorList>
            <person name="Yuki M."/>
            <person name="Oshima K."/>
            <person name="Suda W."/>
            <person name="Oshida Y."/>
            <person name="Kitamura K."/>
            <person name="Iida T."/>
            <person name="Hattori M."/>
            <person name="Ohkuma M."/>
        </authorList>
    </citation>
    <scope>NUCLEOTIDE SEQUENCE [LARGE SCALE GENOMIC DNA]</scope>
    <source>
        <strain evidence="2">JCM 9140</strain>
    </source>
</reference>
<dbReference type="SUPFAM" id="SSF143011">
    <property type="entry name" value="RelE-like"/>
    <property type="match status" value="1"/>
</dbReference>